<feature type="domain" description="Thioesterase" evidence="1">
    <location>
        <begin position="19"/>
        <end position="158"/>
    </location>
</feature>
<dbReference type="InterPro" id="IPR029058">
    <property type="entry name" value="AB_hydrolase_fold"/>
</dbReference>
<proteinExistence type="predicted"/>
<evidence type="ECO:0000259" key="1">
    <source>
        <dbReference type="Pfam" id="PF00975"/>
    </source>
</evidence>
<gene>
    <name evidence="2" type="ORF">P43SY_011569</name>
</gene>
<accession>A0AAD5M063</accession>
<dbReference type="AlphaFoldDB" id="A0AAD5M063"/>
<dbReference type="Gene3D" id="3.40.50.1820">
    <property type="entry name" value="alpha/beta hydrolase"/>
    <property type="match status" value="1"/>
</dbReference>
<organism evidence="2 3">
    <name type="scientific">Pythium insidiosum</name>
    <name type="common">Pythiosis disease agent</name>
    <dbReference type="NCBI Taxonomy" id="114742"/>
    <lineage>
        <taxon>Eukaryota</taxon>
        <taxon>Sar</taxon>
        <taxon>Stramenopiles</taxon>
        <taxon>Oomycota</taxon>
        <taxon>Peronosporomycetes</taxon>
        <taxon>Pythiales</taxon>
        <taxon>Pythiaceae</taxon>
        <taxon>Pythium</taxon>
    </lineage>
</organism>
<evidence type="ECO:0000313" key="2">
    <source>
        <dbReference type="EMBL" id="KAJ0391095.1"/>
    </source>
</evidence>
<sequence length="197" mass="21654">MLELARRLPWAVYGLHATHGGAVESVEQLATAYWRAIQDVQPQGPYRLGGFSFGCRVAHAIACLAATDGHAVQPLLLLDGLPFAFSDAPETDAEEDVELHAREYISQAFGQRMTGDTETSSDRELVEQIVSNYSAHCRVDRKYRPAFKPQREVKATLFKTAFWDVDAAEYREHGVALGVVGVAGSGQTITLPLDEHL</sequence>
<keyword evidence="3" id="KW-1185">Reference proteome</keyword>
<protein>
    <recommendedName>
        <fullName evidence="1">Thioesterase domain-containing protein</fullName>
    </recommendedName>
</protein>
<name>A0AAD5M063_PYTIN</name>
<dbReference type="EMBL" id="JAKCXM010001315">
    <property type="protein sequence ID" value="KAJ0391095.1"/>
    <property type="molecule type" value="Genomic_DNA"/>
</dbReference>
<dbReference type="SUPFAM" id="SSF53474">
    <property type="entry name" value="alpha/beta-Hydrolases"/>
    <property type="match status" value="1"/>
</dbReference>
<reference evidence="2" key="1">
    <citation type="submission" date="2021-12" db="EMBL/GenBank/DDBJ databases">
        <title>Prjna785345.</title>
        <authorList>
            <person name="Rujirawat T."/>
            <person name="Krajaejun T."/>
        </authorList>
    </citation>
    <scope>NUCLEOTIDE SEQUENCE</scope>
    <source>
        <strain evidence="2">Pi057C3</strain>
    </source>
</reference>
<dbReference type="Proteomes" id="UP001209570">
    <property type="component" value="Unassembled WGS sequence"/>
</dbReference>
<dbReference type="InterPro" id="IPR001031">
    <property type="entry name" value="Thioesterase"/>
</dbReference>
<evidence type="ECO:0000313" key="3">
    <source>
        <dbReference type="Proteomes" id="UP001209570"/>
    </source>
</evidence>
<comment type="caution">
    <text evidence="2">The sequence shown here is derived from an EMBL/GenBank/DDBJ whole genome shotgun (WGS) entry which is preliminary data.</text>
</comment>
<dbReference type="Pfam" id="PF00975">
    <property type="entry name" value="Thioesterase"/>
    <property type="match status" value="1"/>
</dbReference>